<sequence>MRFSIISVSLLSLFASSALAVPAASGTLSCSDVNSQLSGYEQRLAKATDTSSAKYQAAQNLVNSAKNLESADCGSSSKRSYYPPESTGLIGEVLNALDSLLRLSVCKQPSYHREARLDVAPGIVPIESLHRVAGRWRDAMCRMA</sequence>
<evidence type="ECO:0000313" key="3">
    <source>
        <dbReference type="Proteomes" id="UP000009038"/>
    </source>
</evidence>
<gene>
    <name evidence="2" type="ORF">ASPNIDRAFT_52377</name>
</gene>
<evidence type="ECO:0000313" key="2">
    <source>
        <dbReference type="EMBL" id="EHA23266.1"/>
    </source>
</evidence>
<dbReference type="PROSITE" id="PS51257">
    <property type="entry name" value="PROKAR_LIPOPROTEIN"/>
    <property type="match status" value="1"/>
</dbReference>
<evidence type="ECO:0000256" key="1">
    <source>
        <dbReference type="SAM" id="SignalP"/>
    </source>
</evidence>
<dbReference type="HOGENOM" id="CLU_150403_0_0_1"/>
<reference evidence="2 3" key="1">
    <citation type="journal article" date="2011" name="Genome Res.">
        <title>Comparative genomics of citric-acid-producing Aspergillus niger ATCC 1015 versus enzyme-producing CBS 513.88.</title>
        <authorList>
            <person name="Andersen M.R."/>
            <person name="Salazar M.P."/>
            <person name="Schaap P.J."/>
            <person name="van de Vondervoort P.J."/>
            <person name="Culley D."/>
            <person name="Thykaer J."/>
            <person name="Frisvad J.C."/>
            <person name="Nielsen K.F."/>
            <person name="Albang R."/>
            <person name="Albermann K."/>
            <person name="Berka R.M."/>
            <person name="Braus G.H."/>
            <person name="Braus-Stromeyer S.A."/>
            <person name="Corrochano L.M."/>
            <person name="Dai Z."/>
            <person name="van Dijck P.W."/>
            <person name="Hofmann G."/>
            <person name="Lasure L.L."/>
            <person name="Magnuson J.K."/>
            <person name="Menke H."/>
            <person name="Meijer M."/>
            <person name="Meijer S.L."/>
            <person name="Nielsen J.B."/>
            <person name="Nielsen M.L."/>
            <person name="van Ooyen A.J."/>
            <person name="Pel H.J."/>
            <person name="Poulsen L."/>
            <person name="Samson R.A."/>
            <person name="Stam H."/>
            <person name="Tsang A."/>
            <person name="van den Brink J.M."/>
            <person name="Atkins A."/>
            <person name="Aerts A."/>
            <person name="Shapiro H."/>
            <person name="Pangilinan J."/>
            <person name="Salamov A."/>
            <person name="Lou Y."/>
            <person name="Lindquist E."/>
            <person name="Lucas S."/>
            <person name="Grimwood J."/>
            <person name="Grigoriev I.V."/>
            <person name="Kubicek C.P."/>
            <person name="Martinez D."/>
            <person name="van Peij N.N."/>
            <person name="Roubos J.A."/>
            <person name="Nielsen J."/>
            <person name="Baker S.E."/>
        </authorList>
    </citation>
    <scope>NUCLEOTIDE SEQUENCE [LARGE SCALE GENOMIC DNA]</scope>
    <source>
        <strain evidence="3">ATCC 1015 / CBS 113.46 / FGSC A1144 / LSHB Ac4 / NCTC 3858a / NRRL 328 / USDA 3528.7</strain>
    </source>
</reference>
<protein>
    <submittedName>
        <fullName evidence="2">Uncharacterized protein</fullName>
    </submittedName>
</protein>
<keyword evidence="1" id="KW-0732">Signal</keyword>
<dbReference type="Proteomes" id="UP000009038">
    <property type="component" value="Unassembled WGS sequence"/>
</dbReference>
<organism evidence="2 3">
    <name type="scientific">Aspergillus niger (strain ATCC 1015 / CBS 113.46 / FGSC A1144 / LSHB Ac4 / NCTC 3858a / NRRL 328 / USDA 3528.7)</name>
    <dbReference type="NCBI Taxonomy" id="380704"/>
    <lineage>
        <taxon>Eukaryota</taxon>
        <taxon>Fungi</taxon>
        <taxon>Dikarya</taxon>
        <taxon>Ascomycota</taxon>
        <taxon>Pezizomycotina</taxon>
        <taxon>Eurotiomycetes</taxon>
        <taxon>Eurotiomycetidae</taxon>
        <taxon>Eurotiales</taxon>
        <taxon>Aspergillaceae</taxon>
        <taxon>Aspergillus</taxon>
        <taxon>Aspergillus subgen. Circumdati</taxon>
    </lineage>
</organism>
<feature type="signal peptide" evidence="1">
    <location>
        <begin position="1"/>
        <end position="20"/>
    </location>
</feature>
<proteinExistence type="predicted"/>
<comment type="caution">
    <text evidence="2">The sequence shown here is derived from an EMBL/GenBank/DDBJ whole genome shotgun (WGS) entry which is preliminary data.</text>
</comment>
<accession>G3Y127</accession>
<dbReference type="AlphaFoldDB" id="G3Y127"/>
<dbReference type="EMBL" id="ACJE01000010">
    <property type="protein sequence ID" value="EHA23266.1"/>
    <property type="molecule type" value="Genomic_DNA"/>
</dbReference>
<feature type="non-terminal residue" evidence="2">
    <location>
        <position position="144"/>
    </location>
</feature>
<feature type="chain" id="PRO_5003460366" evidence="1">
    <location>
        <begin position="21"/>
        <end position="144"/>
    </location>
</feature>
<name>G3Y127_ASPNA</name>
<dbReference type="OrthoDB" id="4492375at2759"/>